<dbReference type="GO" id="GO:0005886">
    <property type="term" value="C:plasma membrane"/>
    <property type="evidence" value="ECO:0007669"/>
    <property type="project" value="UniProtKB-SubCell"/>
</dbReference>
<proteinExistence type="predicted"/>
<feature type="transmembrane region" description="Helical" evidence="7">
    <location>
        <begin position="165"/>
        <end position="186"/>
    </location>
</feature>
<dbReference type="Pfam" id="PF01569">
    <property type="entry name" value="PAP2"/>
    <property type="match status" value="1"/>
</dbReference>
<dbReference type="AlphaFoldDB" id="A0A928BTF3"/>
<feature type="transmembrane region" description="Helical" evidence="7">
    <location>
        <begin position="50"/>
        <end position="71"/>
    </location>
</feature>
<comment type="subcellular location">
    <subcellularLocation>
        <location evidence="1">Cell membrane</location>
        <topology evidence="1">Multi-pass membrane protein</topology>
    </subcellularLocation>
</comment>
<evidence type="ECO:0000256" key="5">
    <source>
        <dbReference type="ARBA" id="ARBA00022989"/>
    </source>
</evidence>
<evidence type="ECO:0000256" key="6">
    <source>
        <dbReference type="ARBA" id="ARBA00023136"/>
    </source>
</evidence>
<feature type="domain" description="Phosphatidic acid phosphatase type 2/haloperoxidase" evidence="8">
    <location>
        <begin position="77"/>
        <end position="211"/>
    </location>
</feature>
<evidence type="ECO:0000256" key="3">
    <source>
        <dbReference type="ARBA" id="ARBA00022692"/>
    </source>
</evidence>
<dbReference type="PANTHER" id="PTHR14969:SF62">
    <property type="entry name" value="DECAPRENYLPHOSPHORYL-5-PHOSPHORIBOSE PHOSPHATASE RV3807C-RELATED"/>
    <property type="match status" value="1"/>
</dbReference>
<evidence type="ECO:0000256" key="2">
    <source>
        <dbReference type="ARBA" id="ARBA00022475"/>
    </source>
</evidence>
<keyword evidence="5 7" id="KW-1133">Transmembrane helix</keyword>
<keyword evidence="6 7" id="KW-0472">Membrane</keyword>
<evidence type="ECO:0000259" key="8">
    <source>
        <dbReference type="SMART" id="SM00014"/>
    </source>
</evidence>
<dbReference type="EMBL" id="SUYD01000013">
    <property type="protein sequence ID" value="MBE6266894.1"/>
    <property type="molecule type" value="Genomic_DNA"/>
</dbReference>
<feature type="transmembrane region" description="Helical" evidence="7">
    <location>
        <begin position="192"/>
        <end position="213"/>
    </location>
</feature>
<sequence>MKQIFTTLSVYAVVYFVLLTVVLGLLYSYPQVELHMLMNMHHTGFQDAFFKYYSVFAEWPVYLVALIPLIWKRKELTVFFAMSEISSGIVVQIVKHSFHSPRPVMVFENYPDLLLPLVEGVEMRHSNSFPSGHTSTFFVFFTCCAILMAYRYLHSDRQRNLQTWLLFSLGSLVLLALAALGGYSRIYLSQHFTADVCVGSMIGFTMPWLIFYLTRNKILKLEK</sequence>
<evidence type="ECO:0000313" key="9">
    <source>
        <dbReference type="EMBL" id="MBE6266894.1"/>
    </source>
</evidence>
<keyword evidence="4" id="KW-0378">Hydrolase</keyword>
<reference evidence="9" key="1">
    <citation type="submission" date="2019-04" db="EMBL/GenBank/DDBJ databases">
        <title>Evolution of Biomass-Degrading Anaerobic Consortia Revealed by Metagenomics.</title>
        <authorList>
            <person name="Peng X."/>
        </authorList>
    </citation>
    <scope>NUCLEOTIDE SEQUENCE</scope>
    <source>
        <strain evidence="9">SIG141</strain>
    </source>
</reference>
<evidence type="ECO:0000256" key="7">
    <source>
        <dbReference type="SAM" id="Phobius"/>
    </source>
</evidence>
<keyword evidence="3 7" id="KW-0812">Transmembrane</keyword>
<gene>
    <name evidence="9" type="ORF">E7102_10590</name>
</gene>
<feature type="transmembrane region" description="Helical" evidence="7">
    <location>
        <begin position="135"/>
        <end position="153"/>
    </location>
</feature>
<feature type="transmembrane region" description="Helical" evidence="7">
    <location>
        <begin position="12"/>
        <end position="30"/>
    </location>
</feature>
<organism evidence="9 10">
    <name type="scientific">Xylanibacter ruminicola</name>
    <name type="common">Prevotella ruminicola</name>
    <dbReference type="NCBI Taxonomy" id="839"/>
    <lineage>
        <taxon>Bacteria</taxon>
        <taxon>Pseudomonadati</taxon>
        <taxon>Bacteroidota</taxon>
        <taxon>Bacteroidia</taxon>
        <taxon>Bacteroidales</taxon>
        <taxon>Prevotellaceae</taxon>
        <taxon>Xylanibacter</taxon>
    </lineage>
</organism>
<evidence type="ECO:0000256" key="4">
    <source>
        <dbReference type="ARBA" id="ARBA00022801"/>
    </source>
</evidence>
<dbReference type="SMART" id="SM00014">
    <property type="entry name" value="acidPPc"/>
    <property type="match status" value="1"/>
</dbReference>
<comment type="caution">
    <text evidence="9">The sequence shown here is derived from an EMBL/GenBank/DDBJ whole genome shotgun (WGS) entry which is preliminary data.</text>
</comment>
<dbReference type="Gene3D" id="1.20.144.10">
    <property type="entry name" value="Phosphatidic acid phosphatase type 2/haloperoxidase"/>
    <property type="match status" value="1"/>
</dbReference>
<accession>A0A928BTF3</accession>
<evidence type="ECO:0000313" key="10">
    <source>
        <dbReference type="Proteomes" id="UP000763088"/>
    </source>
</evidence>
<dbReference type="InterPro" id="IPR036938">
    <property type="entry name" value="PAP2/HPO_sf"/>
</dbReference>
<dbReference type="GO" id="GO:0016787">
    <property type="term" value="F:hydrolase activity"/>
    <property type="evidence" value="ECO:0007669"/>
    <property type="project" value="UniProtKB-KW"/>
</dbReference>
<protein>
    <submittedName>
        <fullName evidence="9">Phosphatase PAP2 family protein</fullName>
    </submittedName>
</protein>
<dbReference type="Proteomes" id="UP000763088">
    <property type="component" value="Unassembled WGS sequence"/>
</dbReference>
<feature type="transmembrane region" description="Helical" evidence="7">
    <location>
        <begin position="78"/>
        <end position="98"/>
    </location>
</feature>
<dbReference type="InterPro" id="IPR000326">
    <property type="entry name" value="PAP2/HPO"/>
</dbReference>
<dbReference type="PANTHER" id="PTHR14969">
    <property type="entry name" value="SPHINGOSINE-1-PHOSPHATE PHOSPHOHYDROLASE"/>
    <property type="match status" value="1"/>
</dbReference>
<dbReference type="SUPFAM" id="SSF48317">
    <property type="entry name" value="Acid phosphatase/Vanadium-dependent haloperoxidase"/>
    <property type="match status" value="1"/>
</dbReference>
<keyword evidence="2" id="KW-1003">Cell membrane</keyword>
<evidence type="ECO:0000256" key="1">
    <source>
        <dbReference type="ARBA" id="ARBA00004651"/>
    </source>
</evidence>
<name>A0A928BTF3_XYLRU</name>